<proteinExistence type="predicted"/>
<evidence type="ECO:0000313" key="2">
    <source>
        <dbReference type="Proteomes" id="UP001377337"/>
    </source>
</evidence>
<dbReference type="EMBL" id="CP147407">
    <property type="protein sequence ID" value="WXB95344.1"/>
    <property type="molecule type" value="Genomic_DNA"/>
</dbReference>
<dbReference type="RefSeq" id="WP_035408620.1">
    <property type="nucleotide sequence ID" value="NZ_CP147407.1"/>
</dbReference>
<protein>
    <submittedName>
        <fullName evidence="1">DUF2642 domain-containing protein</fullName>
    </submittedName>
</protein>
<keyword evidence="2" id="KW-1185">Reference proteome</keyword>
<gene>
    <name evidence="1" type="ORF">WCV65_12235</name>
</gene>
<evidence type="ECO:0000313" key="1">
    <source>
        <dbReference type="EMBL" id="WXB95344.1"/>
    </source>
</evidence>
<dbReference type="Proteomes" id="UP001377337">
    <property type="component" value="Chromosome"/>
</dbReference>
<name>A0ABZ2NCT1_9BACI</name>
<reference evidence="1 2" key="1">
    <citation type="submission" date="2024-02" db="EMBL/GenBank/DDBJ databases">
        <title>Seven novel Bacillus-like species.</title>
        <authorList>
            <person name="Liu G."/>
        </authorList>
    </citation>
    <scope>NUCLEOTIDE SEQUENCE [LARGE SCALE GENOMIC DNA]</scope>
    <source>
        <strain evidence="1 2">FJAT-52054</strain>
    </source>
</reference>
<sequence length="219" mass="24756">MTYTQLIGKPVEAEITGKVKFLGHLVDAGLDIIVLFNGTQHLYIPLLHVHSIQQTSEMESFEGEIPEKPVKSDEQISYRKTLNQAKGIFAEIYVTGNKSLHGYITNVLNDYLVFYSPVFKNVLISLHHLKWLIPYPANTTPYTLNSQELPVTIAGLSVNRNLEEQLKKYTGQMLVFDLAENPEKIGLLKNIEQNMMELIKADGQPIYLKISHVKAAHLP</sequence>
<accession>A0ABZ2NCT1</accession>
<organism evidence="1 2">
    <name type="scientific">Metabacillus sediminis</name>
    <dbReference type="NCBI Taxonomy" id="3117746"/>
    <lineage>
        <taxon>Bacteria</taxon>
        <taxon>Bacillati</taxon>
        <taxon>Bacillota</taxon>
        <taxon>Bacilli</taxon>
        <taxon>Bacillales</taxon>
        <taxon>Bacillaceae</taxon>
        <taxon>Metabacillus</taxon>
    </lineage>
</organism>